<protein>
    <submittedName>
        <fullName evidence="2">Spermatogenesis-associated protein 7</fullName>
    </submittedName>
</protein>
<proteinExistence type="predicted"/>
<reference evidence="2 3" key="1">
    <citation type="submission" date="2014-04" db="EMBL/GenBank/DDBJ databases">
        <title>Genome evolution of avian class.</title>
        <authorList>
            <person name="Zhang G."/>
            <person name="Li C."/>
        </authorList>
    </citation>
    <scope>NUCLEOTIDE SEQUENCE [LARGE SCALE GENOMIC DNA]</scope>
    <source>
        <strain evidence="2">BGI_N325</strain>
    </source>
</reference>
<dbReference type="Proteomes" id="UP000053615">
    <property type="component" value="Unassembled WGS sequence"/>
</dbReference>
<dbReference type="GO" id="GO:0000226">
    <property type="term" value="P:microtubule cytoskeleton organization"/>
    <property type="evidence" value="ECO:0007669"/>
    <property type="project" value="TreeGrafter"/>
</dbReference>
<evidence type="ECO:0000313" key="3">
    <source>
        <dbReference type="Proteomes" id="UP000053615"/>
    </source>
</evidence>
<name>A0A091K873_COLST</name>
<dbReference type="Pfam" id="PF15244">
    <property type="entry name" value="HSD3"/>
    <property type="match status" value="1"/>
</dbReference>
<dbReference type="GO" id="GO:0120200">
    <property type="term" value="C:rod photoreceptor outer segment"/>
    <property type="evidence" value="ECO:0007669"/>
    <property type="project" value="TreeGrafter"/>
</dbReference>
<feature type="non-terminal residue" evidence="2">
    <location>
        <position position="1"/>
    </location>
</feature>
<organism evidence="2 3">
    <name type="scientific">Colius striatus</name>
    <name type="common">Speckled mousebird</name>
    <dbReference type="NCBI Taxonomy" id="57412"/>
    <lineage>
        <taxon>Eukaryota</taxon>
        <taxon>Metazoa</taxon>
        <taxon>Chordata</taxon>
        <taxon>Craniata</taxon>
        <taxon>Vertebrata</taxon>
        <taxon>Euteleostomi</taxon>
        <taxon>Archelosauria</taxon>
        <taxon>Archosauria</taxon>
        <taxon>Dinosauria</taxon>
        <taxon>Saurischia</taxon>
        <taxon>Theropoda</taxon>
        <taxon>Coelurosauria</taxon>
        <taxon>Aves</taxon>
        <taxon>Neognathae</taxon>
        <taxon>Neoaves</taxon>
        <taxon>Telluraves</taxon>
        <taxon>Coraciimorphae</taxon>
        <taxon>Coliiformes</taxon>
        <taxon>Coliidae</taxon>
        <taxon>Colius</taxon>
    </lineage>
</organism>
<dbReference type="InterPro" id="IPR029357">
    <property type="entry name" value="SPATA7"/>
</dbReference>
<dbReference type="PANTHER" id="PTHR14917">
    <property type="entry name" value="SPERMATOGENESIS-ASSOCIATED PROTEIN 7"/>
    <property type="match status" value="1"/>
</dbReference>
<evidence type="ECO:0000256" key="1">
    <source>
        <dbReference type="SAM" id="MobiDB-lite"/>
    </source>
</evidence>
<dbReference type="GO" id="GO:0045494">
    <property type="term" value="P:photoreceptor cell maintenance"/>
    <property type="evidence" value="ECO:0007669"/>
    <property type="project" value="TreeGrafter"/>
</dbReference>
<gene>
    <name evidence="2" type="ORF">N325_09099</name>
</gene>
<accession>A0A091K873</accession>
<keyword evidence="3" id="KW-1185">Reference proteome</keyword>
<dbReference type="GO" id="GO:0005930">
    <property type="term" value="C:axoneme"/>
    <property type="evidence" value="ECO:0007669"/>
    <property type="project" value="TreeGrafter"/>
</dbReference>
<dbReference type="GO" id="GO:0120206">
    <property type="term" value="C:photoreceptor distal connecting cilium"/>
    <property type="evidence" value="ECO:0007669"/>
    <property type="project" value="TreeGrafter"/>
</dbReference>
<dbReference type="AlphaFoldDB" id="A0A091K873"/>
<feature type="non-terminal residue" evidence="2">
    <location>
        <position position="104"/>
    </location>
</feature>
<dbReference type="GO" id="GO:0036064">
    <property type="term" value="C:ciliary basal body"/>
    <property type="evidence" value="ECO:0007669"/>
    <property type="project" value="TreeGrafter"/>
</dbReference>
<feature type="region of interest" description="Disordered" evidence="1">
    <location>
        <begin position="84"/>
        <end position="104"/>
    </location>
</feature>
<evidence type="ECO:0000313" key="2">
    <source>
        <dbReference type="EMBL" id="KFP33210.1"/>
    </source>
</evidence>
<dbReference type="PANTHER" id="PTHR14917:SF2">
    <property type="entry name" value="SPERMATOGENESIS-ASSOCIATED PROTEIN 7"/>
    <property type="match status" value="1"/>
</dbReference>
<sequence length="104" mass="12136">REEDLSCLAFMEDVTNEILSFGLFSNRVLEQLFECHIQENKYGLDESKMRRSLAMLRAELGCSTEHSHPLDLPGFETMEELEFTSKRQGQRKASKNEELFEIMD</sequence>
<dbReference type="EMBL" id="KK548997">
    <property type="protein sequence ID" value="KFP33210.1"/>
    <property type="molecule type" value="Genomic_DNA"/>
</dbReference>